<proteinExistence type="predicted"/>
<dbReference type="AlphaFoldDB" id="A0A4Q9KBP3"/>
<dbReference type="Gene3D" id="3.20.20.190">
    <property type="entry name" value="Phosphatidylinositol (PI) phosphodiesterase"/>
    <property type="match status" value="1"/>
</dbReference>
<dbReference type="InterPro" id="IPR030395">
    <property type="entry name" value="GP_PDE_dom"/>
</dbReference>
<dbReference type="GO" id="GO:0006629">
    <property type="term" value="P:lipid metabolic process"/>
    <property type="evidence" value="ECO:0007669"/>
    <property type="project" value="InterPro"/>
</dbReference>
<dbReference type="Pfam" id="PF03009">
    <property type="entry name" value="GDPD"/>
    <property type="match status" value="1"/>
</dbReference>
<evidence type="ECO:0000259" key="2">
    <source>
        <dbReference type="PROSITE" id="PS51704"/>
    </source>
</evidence>
<evidence type="ECO:0000313" key="4">
    <source>
        <dbReference type="Proteomes" id="UP000292373"/>
    </source>
</evidence>
<dbReference type="GO" id="GO:0008081">
    <property type="term" value="F:phosphoric diester hydrolase activity"/>
    <property type="evidence" value="ECO:0007669"/>
    <property type="project" value="InterPro"/>
</dbReference>
<feature type="compositionally biased region" description="Basic residues" evidence="1">
    <location>
        <begin position="77"/>
        <end position="90"/>
    </location>
</feature>
<protein>
    <submittedName>
        <fullName evidence="3">Glycerophosphodiester phosphodiesterase</fullName>
    </submittedName>
</protein>
<gene>
    <name evidence="3" type="ORF">ET989_11600</name>
</gene>
<dbReference type="CDD" id="cd08563">
    <property type="entry name" value="GDPD_TtGDE_like"/>
    <property type="match status" value="1"/>
</dbReference>
<dbReference type="EMBL" id="SDMQ01000012">
    <property type="protein sequence ID" value="TBT83327.1"/>
    <property type="molecule type" value="Genomic_DNA"/>
</dbReference>
<accession>A0A4Q9KBP3</accession>
<comment type="caution">
    <text evidence="3">The sequence shown here is derived from an EMBL/GenBank/DDBJ whole genome shotgun (WGS) entry which is preliminary data.</text>
</comment>
<evidence type="ECO:0000313" key="3">
    <source>
        <dbReference type="EMBL" id="TBT83327.1"/>
    </source>
</evidence>
<sequence>MRPQRGWRSGPAAPPPTRRAPSRAAHARPTRGAARWQARHGRRAGPPRSPRPCPDHGRCGPVAVTRSGLSTGGQHGLLRRPQGHAHGRSCRPTRAGFRWIVHLFVDRRCHDGAMTEVWAHRGASGHAPENTLPAFELALEQGADGFELDVQLTRDDEVVVIHDETLERTTDGNGWVADHSLEDLKRLDASSGHEQYAGTRIPTLSEVFELVRDTGTVVNIELKNSRMAYKGLEERVLALVAEHDMAHRVVLSSFNHYSLRHLVGLGTELALGALYSEPLWKPWQYAGKLGATALHPPLAATRRKIVEKSREHGLAVHVWTVNEPEDIERMLALDVDALITNYPDVARSLVG</sequence>
<name>A0A4Q9KBP3_9ACTN</name>
<dbReference type="OrthoDB" id="9758957at2"/>
<evidence type="ECO:0000256" key="1">
    <source>
        <dbReference type="SAM" id="MobiDB-lite"/>
    </source>
</evidence>
<dbReference type="InterPro" id="IPR017946">
    <property type="entry name" value="PLC-like_Pdiesterase_TIM-brl"/>
</dbReference>
<feature type="region of interest" description="Disordered" evidence="1">
    <location>
        <begin position="1"/>
        <end position="90"/>
    </location>
</feature>
<dbReference type="Proteomes" id="UP000292373">
    <property type="component" value="Unassembled WGS sequence"/>
</dbReference>
<dbReference type="SUPFAM" id="SSF51695">
    <property type="entry name" value="PLC-like phosphodiesterases"/>
    <property type="match status" value="1"/>
</dbReference>
<dbReference type="PANTHER" id="PTHR46211">
    <property type="entry name" value="GLYCEROPHOSPHORYL DIESTER PHOSPHODIESTERASE"/>
    <property type="match status" value="1"/>
</dbReference>
<keyword evidence="4" id="KW-1185">Reference proteome</keyword>
<dbReference type="PANTHER" id="PTHR46211:SF1">
    <property type="entry name" value="GLYCEROPHOSPHODIESTER PHOSPHODIESTERASE, CYTOPLASMIC"/>
    <property type="match status" value="1"/>
</dbReference>
<feature type="domain" description="GP-PDE" evidence="2">
    <location>
        <begin position="115"/>
        <end position="350"/>
    </location>
</feature>
<organism evidence="3 4">
    <name type="scientific">Propioniciclava sinopodophylli</name>
    <dbReference type="NCBI Taxonomy" id="1837344"/>
    <lineage>
        <taxon>Bacteria</taxon>
        <taxon>Bacillati</taxon>
        <taxon>Actinomycetota</taxon>
        <taxon>Actinomycetes</taxon>
        <taxon>Propionibacteriales</taxon>
        <taxon>Propionibacteriaceae</taxon>
        <taxon>Propioniciclava</taxon>
    </lineage>
</organism>
<dbReference type="PROSITE" id="PS51704">
    <property type="entry name" value="GP_PDE"/>
    <property type="match status" value="1"/>
</dbReference>
<reference evidence="3 4" key="1">
    <citation type="submission" date="2019-01" db="EMBL/GenBank/DDBJ databases">
        <title>Lactibacter flavus gen. nov., sp. nov., a novel bacterium of the family Propionibacteriaceae isolated from raw milk and dairy products.</title>
        <authorList>
            <person name="Huptas C."/>
            <person name="Wenning M."/>
            <person name="Breitenwieser F."/>
            <person name="Doll E."/>
            <person name="Von Neubeck M."/>
            <person name="Busse H.-J."/>
            <person name="Scherer S."/>
        </authorList>
    </citation>
    <scope>NUCLEOTIDE SEQUENCE [LARGE SCALE GENOMIC DNA]</scope>
    <source>
        <strain evidence="3 4">KCTC 33808</strain>
    </source>
</reference>